<proteinExistence type="predicted"/>
<dbReference type="RefSeq" id="WP_163229844.1">
    <property type="nucleotide sequence ID" value="NZ_WHZW01000005.1"/>
</dbReference>
<accession>A0A6N9Z3A5</accession>
<dbReference type="AlphaFoldDB" id="A0A6N9Z3A5"/>
<protein>
    <submittedName>
        <fullName evidence="2">Uncharacterized protein</fullName>
    </submittedName>
</protein>
<keyword evidence="3" id="KW-1185">Reference proteome</keyword>
<dbReference type="EMBL" id="WHZW01000005">
    <property type="protein sequence ID" value="NEG88991.1"/>
    <property type="molecule type" value="Genomic_DNA"/>
</dbReference>
<feature type="transmembrane region" description="Helical" evidence="1">
    <location>
        <begin position="32"/>
        <end position="55"/>
    </location>
</feature>
<keyword evidence="1" id="KW-0812">Transmembrane</keyword>
<evidence type="ECO:0000313" key="3">
    <source>
        <dbReference type="Proteomes" id="UP000469194"/>
    </source>
</evidence>
<keyword evidence="1" id="KW-1133">Transmembrane helix</keyword>
<feature type="transmembrane region" description="Helical" evidence="1">
    <location>
        <begin position="67"/>
        <end position="94"/>
    </location>
</feature>
<evidence type="ECO:0000256" key="1">
    <source>
        <dbReference type="SAM" id="Phobius"/>
    </source>
</evidence>
<gene>
    <name evidence="2" type="ORF">GFD25_02990</name>
</gene>
<dbReference type="Proteomes" id="UP000469194">
    <property type="component" value="Unassembled WGS sequence"/>
</dbReference>
<organism evidence="2 3">
    <name type="scientific">Bifidobacterium aerophilum</name>
    <dbReference type="NCBI Taxonomy" id="1798155"/>
    <lineage>
        <taxon>Bacteria</taxon>
        <taxon>Bacillati</taxon>
        <taxon>Actinomycetota</taxon>
        <taxon>Actinomycetes</taxon>
        <taxon>Bifidobacteriales</taxon>
        <taxon>Bifidobacteriaceae</taxon>
        <taxon>Bifidobacterium</taxon>
    </lineage>
</organism>
<keyword evidence="1" id="KW-0472">Membrane</keyword>
<sequence>MNADQSAGHDMRGRSGAVTPVPLPARGNAARVIGAVLMGAGVIFALAVLAGMAYLRRGVYDPTDVLALLFVCVSVMASPVCLITGVIVSAIAAASGRAHARDRPEPAIRP</sequence>
<name>A0A6N9Z3A5_9BIFI</name>
<comment type="caution">
    <text evidence="2">The sequence shown here is derived from an EMBL/GenBank/DDBJ whole genome shotgun (WGS) entry which is preliminary data.</text>
</comment>
<evidence type="ECO:0000313" key="2">
    <source>
        <dbReference type="EMBL" id="NEG88991.1"/>
    </source>
</evidence>
<reference evidence="2 3" key="1">
    <citation type="submission" date="2019-10" db="EMBL/GenBank/DDBJ databases">
        <title>Bifidobacterium from non-human primates.</title>
        <authorList>
            <person name="Modesto M."/>
        </authorList>
    </citation>
    <scope>NUCLEOTIDE SEQUENCE [LARGE SCALE GENOMIC DNA]</scope>
    <source>
        <strain evidence="2 3">TRE17</strain>
    </source>
</reference>